<dbReference type="EMBL" id="ABGI02000001">
    <property type="protein sequence ID" value="EEG99272.1"/>
    <property type="molecule type" value="Genomic_DNA"/>
</dbReference>
<reference evidence="1 2" key="1">
    <citation type="submission" date="2009-03" db="EMBL/GenBank/DDBJ databases">
        <authorList>
            <person name="Fraser-Liggett C.M."/>
            <person name="Mongodin E.F."/>
            <person name="Casjens B."/>
            <person name="Dunn J."/>
            <person name="Luft B."/>
            <person name="Qiu W."/>
            <person name="Schutzer S."/>
            <person name="Sebastian Y."/>
        </authorList>
    </citation>
    <scope>NUCLEOTIDE SEQUENCE [LARGE SCALE GENOMIC DNA]</scope>
    <source>
        <strain evidence="1 2">118a</strain>
    </source>
</reference>
<organism evidence="1 2">
    <name type="scientific">Borreliella burgdorferi 118a</name>
    <dbReference type="NCBI Taxonomy" id="476210"/>
    <lineage>
        <taxon>Bacteria</taxon>
        <taxon>Pseudomonadati</taxon>
        <taxon>Spirochaetota</taxon>
        <taxon>Spirochaetia</taxon>
        <taxon>Spirochaetales</taxon>
        <taxon>Borreliaceae</taxon>
        <taxon>Borreliella</taxon>
    </lineage>
</organism>
<evidence type="ECO:0000313" key="2">
    <source>
        <dbReference type="Proteomes" id="UP000006208"/>
    </source>
</evidence>
<dbReference type="AlphaFoldDB" id="A0A7U8I8G7"/>
<accession>A0A7U8I8G7</accession>
<gene>
    <name evidence="1" type="ORF">BBU118A_0531</name>
</gene>
<proteinExistence type="predicted"/>
<dbReference type="Proteomes" id="UP000006208">
    <property type="component" value="Unassembled WGS sequence"/>
</dbReference>
<protein>
    <submittedName>
        <fullName evidence="1">Uncharacterized protein</fullName>
    </submittedName>
</protein>
<name>A0A7U8I8G7_BORBG</name>
<evidence type="ECO:0000313" key="1">
    <source>
        <dbReference type="EMBL" id="EEG99272.1"/>
    </source>
</evidence>
<sequence length="38" mass="4574">MSKSTKNTTKSKNDTKNILINKKIKFFILTKKYTRTFY</sequence>
<comment type="caution">
    <text evidence="1">The sequence shown here is derived from an EMBL/GenBank/DDBJ whole genome shotgun (WGS) entry which is preliminary data.</text>
</comment>